<comment type="caution">
    <text evidence="2">The sequence shown here is derived from an EMBL/GenBank/DDBJ whole genome shotgun (WGS) entry which is preliminary data.</text>
</comment>
<evidence type="ECO:0000313" key="2">
    <source>
        <dbReference type="EMBL" id="KAK8176096.1"/>
    </source>
</evidence>
<dbReference type="Gene3D" id="3.30.70.100">
    <property type="match status" value="1"/>
</dbReference>
<dbReference type="InterPro" id="IPR009799">
    <property type="entry name" value="EthD_dom"/>
</dbReference>
<dbReference type="PANTHER" id="PTHR40260:SF2">
    <property type="entry name" value="BLR8190 PROTEIN"/>
    <property type="match status" value="1"/>
</dbReference>
<dbReference type="SUPFAM" id="SSF54909">
    <property type="entry name" value="Dimeric alpha+beta barrel"/>
    <property type="match status" value="1"/>
</dbReference>
<organism evidence="2 3">
    <name type="scientific">Phyllosticta citrichinensis</name>
    <dbReference type="NCBI Taxonomy" id="1130410"/>
    <lineage>
        <taxon>Eukaryota</taxon>
        <taxon>Fungi</taxon>
        <taxon>Dikarya</taxon>
        <taxon>Ascomycota</taxon>
        <taxon>Pezizomycotina</taxon>
        <taxon>Dothideomycetes</taxon>
        <taxon>Dothideomycetes incertae sedis</taxon>
        <taxon>Botryosphaeriales</taxon>
        <taxon>Phyllostictaceae</taxon>
        <taxon>Phyllosticta</taxon>
    </lineage>
</organism>
<proteinExistence type="inferred from homology"/>
<dbReference type="PANTHER" id="PTHR40260">
    <property type="entry name" value="BLR8190 PROTEIN"/>
    <property type="match status" value="1"/>
</dbReference>
<evidence type="ECO:0008006" key="4">
    <source>
        <dbReference type="Google" id="ProtNLM"/>
    </source>
</evidence>
<keyword evidence="3" id="KW-1185">Reference proteome</keyword>
<comment type="similarity">
    <text evidence="1">Belongs to the tpcK family.</text>
</comment>
<dbReference type="InterPro" id="IPR011008">
    <property type="entry name" value="Dimeric_a/b-barrel"/>
</dbReference>
<reference evidence="2 3" key="1">
    <citation type="journal article" date="2022" name="G3 (Bethesda)">
        <title>Enemy or ally: a genomic approach to elucidate the lifestyle of Phyllosticta citrichinaensis.</title>
        <authorList>
            <person name="Buijs V.A."/>
            <person name="Groenewald J.Z."/>
            <person name="Haridas S."/>
            <person name="LaButti K.M."/>
            <person name="Lipzen A."/>
            <person name="Martin F.M."/>
            <person name="Barry K."/>
            <person name="Grigoriev I.V."/>
            <person name="Crous P.W."/>
            <person name="Seidl M.F."/>
        </authorList>
    </citation>
    <scope>NUCLEOTIDE SEQUENCE [LARGE SCALE GENOMIC DNA]</scope>
    <source>
        <strain evidence="2 3">CBS 129764</strain>
    </source>
</reference>
<dbReference type="EMBL" id="JBBWUH010000002">
    <property type="protein sequence ID" value="KAK8176096.1"/>
    <property type="molecule type" value="Genomic_DNA"/>
</dbReference>
<sequence>MSPSPTPITLTVFYPADPDATFDHDYYVNTHMPMAEKLWRPMGMLGYRTFKVRSPTPFGDAAPYSVVTIVEFSSAAAWEEAFKLAPEHLMPDIPNYSNKPPLFFVGERFGGSVGVVME</sequence>
<evidence type="ECO:0000313" key="3">
    <source>
        <dbReference type="Proteomes" id="UP001456524"/>
    </source>
</evidence>
<dbReference type="NCBIfam" id="TIGR02118">
    <property type="entry name" value="EthD family reductase"/>
    <property type="match status" value="1"/>
</dbReference>
<dbReference type="Proteomes" id="UP001456524">
    <property type="component" value="Unassembled WGS sequence"/>
</dbReference>
<gene>
    <name evidence="2" type="ORF">IWX90DRAFT_131792</name>
</gene>
<accession>A0ABR1Y4I7</accession>
<name>A0ABR1Y4I7_9PEZI</name>
<protein>
    <recommendedName>
        <fullName evidence="4">EthD domain-containing protein</fullName>
    </recommendedName>
</protein>
<evidence type="ECO:0000256" key="1">
    <source>
        <dbReference type="ARBA" id="ARBA00005986"/>
    </source>
</evidence>